<dbReference type="EMBL" id="QSCS01000049">
    <property type="protein sequence ID" value="RGY21744.1"/>
    <property type="molecule type" value="Genomic_DNA"/>
</dbReference>
<protein>
    <submittedName>
        <fullName evidence="1">Transposase</fullName>
    </submittedName>
</protein>
<dbReference type="AlphaFoldDB" id="A0A413MDY9"/>
<comment type="caution">
    <text evidence="1">The sequence shown here is derived from an EMBL/GenBank/DDBJ whole genome shotgun (WGS) entry which is preliminary data.</text>
</comment>
<gene>
    <name evidence="1" type="ORF">DXA49_20760</name>
</gene>
<dbReference type="Proteomes" id="UP000284431">
    <property type="component" value="Unassembled WGS sequence"/>
</dbReference>
<name>A0A413MDY9_9BACE</name>
<evidence type="ECO:0000313" key="1">
    <source>
        <dbReference type="EMBL" id="RGY21744.1"/>
    </source>
</evidence>
<reference evidence="1 2" key="1">
    <citation type="submission" date="2018-08" db="EMBL/GenBank/DDBJ databases">
        <title>A genome reference for cultivated species of the human gut microbiota.</title>
        <authorList>
            <person name="Zou Y."/>
            <person name="Xue W."/>
            <person name="Luo G."/>
        </authorList>
    </citation>
    <scope>NUCLEOTIDE SEQUENCE [LARGE SCALE GENOMIC DNA]</scope>
    <source>
        <strain evidence="1 2">OF02-6LB</strain>
    </source>
</reference>
<proteinExistence type="predicted"/>
<accession>A0A413MDY9</accession>
<organism evidence="1 2">
    <name type="scientific">Bacteroides caccae</name>
    <dbReference type="NCBI Taxonomy" id="47678"/>
    <lineage>
        <taxon>Bacteria</taxon>
        <taxon>Pseudomonadati</taxon>
        <taxon>Bacteroidota</taxon>
        <taxon>Bacteroidia</taxon>
        <taxon>Bacteroidales</taxon>
        <taxon>Bacteroidaceae</taxon>
        <taxon>Bacteroides</taxon>
    </lineage>
</organism>
<evidence type="ECO:0000313" key="2">
    <source>
        <dbReference type="Proteomes" id="UP000284431"/>
    </source>
</evidence>
<sequence>MIVIKELLDNLHPNVGIISDCKESPSMNIIDSQSVKAAHYVDYKNGIDNNKKIKGRKLYIIVDIQGNLISISYLQSKHL</sequence>